<evidence type="ECO:0000313" key="2">
    <source>
        <dbReference type="Proteomes" id="UP001189429"/>
    </source>
</evidence>
<gene>
    <name evidence="1" type="ORF">PCOR1329_LOCUS42266</name>
</gene>
<sequence>MSTATLDRKHHIVDCSKSYQEFVKQRKEDPKADVGSPASQAACSILLVLKDGPFKDTSARRLKVSFGITWLSELIQHTGPDQAALWIKEAAVSRRATSQGSHRRADLYSSSSVRYWYQTARKTDRPCWPPSQTRTIRSTC</sequence>
<dbReference type="Proteomes" id="UP001189429">
    <property type="component" value="Unassembled WGS sequence"/>
</dbReference>
<comment type="caution">
    <text evidence="1">The sequence shown here is derived from an EMBL/GenBank/DDBJ whole genome shotgun (WGS) entry which is preliminary data.</text>
</comment>
<dbReference type="EMBL" id="CAUYUJ010015075">
    <property type="protein sequence ID" value="CAK0849626.1"/>
    <property type="molecule type" value="Genomic_DNA"/>
</dbReference>
<protein>
    <submittedName>
        <fullName evidence="1">Uncharacterized protein</fullName>
    </submittedName>
</protein>
<organism evidence="1 2">
    <name type="scientific">Prorocentrum cordatum</name>
    <dbReference type="NCBI Taxonomy" id="2364126"/>
    <lineage>
        <taxon>Eukaryota</taxon>
        <taxon>Sar</taxon>
        <taxon>Alveolata</taxon>
        <taxon>Dinophyceae</taxon>
        <taxon>Prorocentrales</taxon>
        <taxon>Prorocentraceae</taxon>
        <taxon>Prorocentrum</taxon>
    </lineage>
</organism>
<reference evidence="1" key="1">
    <citation type="submission" date="2023-10" db="EMBL/GenBank/DDBJ databases">
        <authorList>
            <person name="Chen Y."/>
            <person name="Shah S."/>
            <person name="Dougan E. K."/>
            <person name="Thang M."/>
            <person name="Chan C."/>
        </authorList>
    </citation>
    <scope>NUCLEOTIDE SEQUENCE [LARGE SCALE GENOMIC DNA]</scope>
</reference>
<name>A0ABN9TTW9_9DINO</name>
<keyword evidence="2" id="KW-1185">Reference proteome</keyword>
<proteinExistence type="predicted"/>
<accession>A0ABN9TTW9</accession>
<evidence type="ECO:0000313" key="1">
    <source>
        <dbReference type="EMBL" id="CAK0849626.1"/>
    </source>
</evidence>